<dbReference type="Pfam" id="PF07479">
    <property type="entry name" value="NAD_Gly3P_dh_C"/>
    <property type="match status" value="1"/>
</dbReference>
<feature type="binding site" evidence="10">
    <location>
        <position position="137"/>
    </location>
    <ligand>
        <name>sn-glycerol 3-phosphate</name>
        <dbReference type="ChEBI" id="CHEBI:57597"/>
    </ligand>
</feature>
<keyword evidence="19" id="KW-1185">Reference proteome</keyword>
<feature type="binding site" evidence="10">
    <location>
        <position position="37"/>
    </location>
    <ligand>
        <name>NADPH</name>
        <dbReference type="ChEBI" id="CHEBI:57783"/>
    </ligand>
</feature>
<feature type="binding site" evidence="10">
    <location>
        <position position="192"/>
    </location>
    <ligand>
        <name>sn-glycerol 3-phosphate</name>
        <dbReference type="ChEBI" id="CHEBI:57597"/>
    </ligand>
</feature>
<dbReference type="NCBIfam" id="NF000942">
    <property type="entry name" value="PRK00094.1-4"/>
    <property type="match status" value="1"/>
</dbReference>
<feature type="binding site" evidence="10">
    <location>
        <position position="278"/>
    </location>
    <ligand>
        <name>NADPH</name>
        <dbReference type="ChEBI" id="CHEBI:57783"/>
    </ligand>
</feature>
<evidence type="ECO:0000256" key="10">
    <source>
        <dbReference type="HAMAP-Rule" id="MF_00394"/>
    </source>
</evidence>
<feature type="domain" description="Glycerol-3-phosphate dehydrogenase NAD-dependent N-terminal" evidence="16">
    <location>
        <begin position="7"/>
        <end position="160"/>
    </location>
</feature>
<feature type="binding site" evidence="10">
    <location>
        <position position="256"/>
    </location>
    <ligand>
        <name>NADPH</name>
        <dbReference type="ChEBI" id="CHEBI:57783"/>
    </ligand>
</feature>
<evidence type="ECO:0000256" key="1">
    <source>
        <dbReference type="ARBA" id="ARBA00011009"/>
    </source>
</evidence>
<feature type="binding site" evidence="10">
    <location>
        <position position="257"/>
    </location>
    <ligand>
        <name>sn-glycerol 3-phosphate</name>
        <dbReference type="ChEBI" id="CHEBI:57597"/>
    </ligand>
</feature>
<keyword evidence="5 10" id="KW-0560">Oxidoreductase</keyword>
<dbReference type="GO" id="GO:0046168">
    <property type="term" value="P:glycerol-3-phosphate catabolic process"/>
    <property type="evidence" value="ECO:0007669"/>
    <property type="project" value="InterPro"/>
</dbReference>
<comment type="function">
    <text evidence="10">Catalyzes the reduction of the glycolytic intermediate dihydroxyacetone phosphate (DHAP) to sn-glycerol 3-phosphate (G3P), the key precursor for phospholipid synthesis.</text>
</comment>
<feature type="binding site" evidence="10">
    <location>
        <position position="256"/>
    </location>
    <ligand>
        <name>sn-glycerol 3-phosphate</name>
        <dbReference type="ChEBI" id="CHEBI:57597"/>
    </ligand>
</feature>
<evidence type="ECO:0000256" key="14">
    <source>
        <dbReference type="RuleBase" id="RU000437"/>
    </source>
</evidence>
<dbReference type="EC" id="1.1.1.94" evidence="10"/>
<dbReference type="UniPathway" id="UPA00940"/>
<feature type="binding site" evidence="10">
    <location>
        <position position="109"/>
    </location>
    <ligand>
        <name>sn-glycerol 3-phosphate</name>
        <dbReference type="ChEBI" id="CHEBI:57597"/>
    </ligand>
</feature>
<dbReference type="InterPro" id="IPR006168">
    <property type="entry name" value="G3P_DH_NAD-dep"/>
</dbReference>
<dbReference type="GO" id="GO:0005975">
    <property type="term" value="P:carbohydrate metabolic process"/>
    <property type="evidence" value="ECO:0007669"/>
    <property type="project" value="InterPro"/>
</dbReference>
<feature type="active site" description="Proton acceptor" evidence="10 11">
    <location>
        <position position="192"/>
    </location>
</feature>
<accession>A0A285UNP1</accession>
<dbReference type="RefSeq" id="WP_097141193.1">
    <property type="nucleotide sequence ID" value="NZ_OBQD01000011.1"/>
</dbReference>
<dbReference type="GO" id="GO:0005829">
    <property type="term" value="C:cytosol"/>
    <property type="evidence" value="ECO:0007669"/>
    <property type="project" value="TreeGrafter"/>
</dbReference>
<feature type="binding site" evidence="10">
    <location>
        <position position="141"/>
    </location>
    <ligand>
        <name>NADPH</name>
        <dbReference type="ChEBI" id="CHEBI:57783"/>
    </ligand>
</feature>
<comment type="catalytic activity">
    <reaction evidence="10 15">
        <text>sn-glycerol 3-phosphate + NADP(+) = dihydroxyacetone phosphate + NADPH + H(+)</text>
        <dbReference type="Rhea" id="RHEA:11096"/>
        <dbReference type="ChEBI" id="CHEBI:15378"/>
        <dbReference type="ChEBI" id="CHEBI:57597"/>
        <dbReference type="ChEBI" id="CHEBI:57642"/>
        <dbReference type="ChEBI" id="CHEBI:57783"/>
        <dbReference type="ChEBI" id="CHEBI:58349"/>
        <dbReference type="EC" id="1.1.1.94"/>
    </reaction>
</comment>
<feature type="domain" description="Glycerol-3-phosphate dehydrogenase NAD-dependent C-terminal" evidence="17">
    <location>
        <begin position="181"/>
        <end position="317"/>
    </location>
</feature>
<evidence type="ECO:0000256" key="9">
    <source>
        <dbReference type="ARBA" id="ARBA00023264"/>
    </source>
</evidence>
<dbReference type="Gene3D" id="1.10.1040.10">
    <property type="entry name" value="N-(1-d-carboxylethyl)-l-norvaline Dehydrogenase, domain 2"/>
    <property type="match status" value="1"/>
</dbReference>
<dbReference type="EMBL" id="OBQD01000011">
    <property type="protein sequence ID" value="SOC43383.1"/>
    <property type="molecule type" value="Genomic_DNA"/>
</dbReference>
<comment type="catalytic activity">
    <reaction evidence="10">
        <text>sn-glycerol 3-phosphate + NAD(+) = dihydroxyacetone phosphate + NADH + H(+)</text>
        <dbReference type="Rhea" id="RHEA:11092"/>
        <dbReference type="ChEBI" id="CHEBI:15378"/>
        <dbReference type="ChEBI" id="CHEBI:57540"/>
        <dbReference type="ChEBI" id="CHEBI:57597"/>
        <dbReference type="ChEBI" id="CHEBI:57642"/>
        <dbReference type="ChEBI" id="CHEBI:57945"/>
        <dbReference type="EC" id="1.1.1.94"/>
    </reaction>
</comment>
<feature type="binding site" evidence="10">
    <location>
        <position position="15"/>
    </location>
    <ligand>
        <name>NADPH</name>
        <dbReference type="ChEBI" id="CHEBI:57783"/>
    </ligand>
</feature>
<evidence type="ECO:0000256" key="13">
    <source>
        <dbReference type="PIRSR" id="PIRSR000114-3"/>
    </source>
</evidence>
<dbReference type="InterPro" id="IPR036291">
    <property type="entry name" value="NAD(P)-bd_dom_sf"/>
</dbReference>
<comment type="subcellular location">
    <subcellularLocation>
        <location evidence="10">Cytoplasm</location>
    </subcellularLocation>
</comment>
<dbReference type="PANTHER" id="PTHR11728">
    <property type="entry name" value="GLYCEROL-3-PHOSPHATE DEHYDROGENASE"/>
    <property type="match status" value="1"/>
</dbReference>
<feature type="binding site" evidence="13">
    <location>
        <begin position="11"/>
        <end position="16"/>
    </location>
    <ligand>
        <name>NAD(+)</name>
        <dbReference type="ChEBI" id="CHEBI:57540"/>
    </ligand>
</feature>
<feature type="binding site" evidence="12">
    <location>
        <begin position="256"/>
        <end position="257"/>
    </location>
    <ligand>
        <name>substrate</name>
    </ligand>
</feature>
<dbReference type="AlphaFoldDB" id="A0A285UNP1"/>
<dbReference type="InterPro" id="IPR008927">
    <property type="entry name" value="6-PGluconate_DH-like_C_sf"/>
</dbReference>
<keyword evidence="8 10" id="KW-0594">Phospholipid biosynthesis</keyword>
<evidence type="ECO:0000259" key="17">
    <source>
        <dbReference type="Pfam" id="PF07479"/>
    </source>
</evidence>
<keyword evidence="9 10" id="KW-1208">Phospholipid metabolism</keyword>
<dbReference type="GO" id="GO:0141152">
    <property type="term" value="F:glycerol-3-phosphate dehydrogenase (NAD+) activity"/>
    <property type="evidence" value="ECO:0007669"/>
    <property type="project" value="RHEA"/>
</dbReference>
<dbReference type="GO" id="GO:0008654">
    <property type="term" value="P:phospholipid biosynthetic process"/>
    <property type="evidence" value="ECO:0007669"/>
    <property type="project" value="UniProtKB-KW"/>
</dbReference>
<evidence type="ECO:0000259" key="16">
    <source>
        <dbReference type="Pfam" id="PF01210"/>
    </source>
</evidence>
<dbReference type="SUPFAM" id="SSF48179">
    <property type="entry name" value="6-phosphogluconate dehydrogenase C-terminal domain-like"/>
    <property type="match status" value="1"/>
</dbReference>
<feature type="binding site" evidence="10">
    <location>
        <position position="36"/>
    </location>
    <ligand>
        <name>NADPH</name>
        <dbReference type="ChEBI" id="CHEBI:57783"/>
    </ligand>
</feature>
<keyword evidence="10" id="KW-0963">Cytoplasm</keyword>
<dbReference type="InterPro" id="IPR006109">
    <property type="entry name" value="G3P_DH_NAD-dep_C"/>
</dbReference>
<reference evidence="18 19" key="1">
    <citation type="submission" date="2017-08" db="EMBL/GenBank/DDBJ databases">
        <authorList>
            <person name="de Groot N.N."/>
        </authorList>
    </citation>
    <scope>NUCLEOTIDE SEQUENCE [LARGE SCALE GENOMIC DNA]</scope>
    <source>
        <strain evidence="18 19">JC85</strain>
    </source>
</reference>
<evidence type="ECO:0000256" key="7">
    <source>
        <dbReference type="ARBA" id="ARBA00023098"/>
    </source>
</evidence>
<keyword evidence="3 10" id="KW-0547">Nucleotide-binding</keyword>
<evidence type="ECO:0000256" key="3">
    <source>
        <dbReference type="ARBA" id="ARBA00022741"/>
    </source>
</evidence>
<evidence type="ECO:0000256" key="11">
    <source>
        <dbReference type="PIRSR" id="PIRSR000114-1"/>
    </source>
</evidence>
<evidence type="ECO:0000313" key="18">
    <source>
        <dbReference type="EMBL" id="SOC43383.1"/>
    </source>
</evidence>
<dbReference type="PROSITE" id="PS00957">
    <property type="entry name" value="NAD_G3PDH"/>
    <property type="match status" value="1"/>
</dbReference>
<comment type="caution">
    <text evidence="10">Lacks conserved residue(s) required for the propagation of feature annotation.</text>
</comment>
<keyword evidence="2 10" id="KW-0444">Lipid biosynthesis</keyword>
<dbReference type="SUPFAM" id="SSF51735">
    <property type="entry name" value="NAD(P)-binding Rossmann-fold domains"/>
    <property type="match status" value="1"/>
</dbReference>
<keyword evidence="4 10" id="KW-0521">NADP</keyword>
<evidence type="ECO:0000256" key="4">
    <source>
        <dbReference type="ARBA" id="ARBA00022857"/>
    </source>
</evidence>
<gene>
    <name evidence="10" type="primary">gpsA</name>
    <name evidence="18" type="ORF">SAMN05892877_11180</name>
</gene>
<dbReference type="GO" id="GO:0141153">
    <property type="term" value="F:glycerol-3-phosphate dehydrogenase (NADP+) activity"/>
    <property type="evidence" value="ECO:0007669"/>
    <property type="project" value="RHEA"/>
</dbReference>
<dbReference type="PIRSF" id="PIRSF000114">
    <property type="entry name" value="Glycerol-3-P_dh"/>
    <property type="match status" value="1"/>
</dbReference>
<dbReference type="Pfam" id="PF01210">
    <property type="entry name" value="NAD_Gly3P_dh_N"/>
    <property type="match status" value="1"/>
</dbReference>
<feature type="binding site" evidence="10">
    <location>
        <position position="255"/>
    </location>
    <ligand>
        <name>sn-glycerol 3-phosphate</name>
        <dbReference type="ChEBI" id="CHEBI:57597"/>
    </ligand>
</feature>
<evidence type="ECO:0000256" key="8">
    <source>
        <dbReference type="ARBA" id="ARBA00023209"/>
    </source>
</evidence>
<dbReference type="GO" id="GO:0051287">
    <property type="term" value="F:NAD binding"/>
    <property type="evidence" value="ECO:0007669"/>
    <property type="project" value="InterPro"/>
</dbReference>
<feature type="binding site" evidence="12">
    <location>
        <position position="109"/>
    </location>
    <ligand>
        <name>substrate</name>
    </ligand>
</feature>
<dbReference type="NCBIfam" id="NF000940">
    <property type="entry name" value="PRK00094.1-2"/>
    <property type="match status" value="1"/>
</dbReference>
<evidence type="ECO:0000313" key="19">
    <source>
        <dbReference type="Proteomes" id="UP000219167"/>
    </source>
</evidence>
<evidence type="ECO:0000256" key="2">
    <source>
        <dbReference type="ARBA" id="ARBA00022516"/>
    </source>
</evidence>
<dbReference type="InterPro" id="IPR011128">
    <property type="entry name" value="G3P_DH_NAD-dep_N"/>
</dbReference>
<sequence length="334" mass="34417">MRTNPHVVVVGAGAFGTALATVVAQTGDVPVALLARRDETVREIRDTRRNETVLPGIALSASLAVTTDPAVLRQAPVVLFAMPSQVQREAARELASFLADGASVVICAKGMEKASGRLLTDVLEEELPRQHVAVLSGPGFAADIARGLPTAMVVAAATMEKAAELARVLSGPTFRLYPSADRIGVQLGGALKNVLAIACGIVEGAGLGDSARAALISRGLAEMSRFVAAHDGDAATVTGLSGLGDLVLTGTSHQSRNLRFGIALGRQGNADGWSGDLVEGAFAAGVASQVATERKIDMPITDAVAAIIDGKLDLPTAIGKLMTRPITQEFKEKG</sequence>
<feature type="binding site" evidence="13">
    <location>
        <position position="141"/>
    </location>
    <ligand>
        <name>NAD(+)</name>
        <dbReference type="ChEBI" id="CHEBI:57540"/>
    </ligand>
</feature>
<comment type="similarity">
    <text evidence="1 10 14">Belongs to the NAD-dependent glycerol-3-phosphate dehydrogenase family.</text>
</comment>
<protein>
    <recommendedName>
        <fullName evidence="10">Glycerol-3-phosphate dehydrogenase [NAD(P)+]</fullName>
        <ecNumber evidence="10">1.1.1.94</ecNumber>
    </recommendedName>
    <alternativeName>
        <fullName evidence="10">NAD(P)(+)-dependent glycerol-3-phosphate dehydrogenase</fullName>
    </alternativeName>
    <alternativeName>
        <fullName evidence="10">NAD(P)H-dependent dihydroxyacetone-phosphate reductase</fullName>
    </alternativeName>
</protein>
<dbReference type="GO" id="GO:0006650">
    <property type="term" value="P:glycerophospholipid metabolic process"/>
    <property type="evidence" value="ECO:0007669"/>
    <property type="project" value="UniProtKB-UniRule"/>
</dbReference>
<feature type="binding site" evidence="10">
    <location>
        <position position="279"/>
    </location>
    <ligand>
        <name>NADPH</name>
        <dbReference type="ChEBI" id="CHEBI:57783"/>
    </ligand>
</feature>
<dbReference type="PRINTS" id="PR00077">
    <property type="entry name" value="GPDHDRGNASE"/>
</dbReference>
<name>A0A285UNP1_9HYPH</name>
<dbReference type="Gene3D" id="3.40.50.720">
    <property type="entry name" value="NAD(P)-binding Rossmann-like Domain"/>
    <property type="match status" value="1"/>
</dbReference>
<feature type="binding site" evidence="13">
    <location>
        <position position="256"/>
    </location>
    <ligand>
        <name>NAD(+)</name>
        <dbReference type="ChEBI" id="CHEBI:57540"/>
    </ligand>
</feature>
<evidence type="ECO:0000256" key="15">
    <source>
        <dbReference type="RuleBase" id="RU000439"/>
    </source>
</evidence>
<evidence type="ECO:0000256" key="6">
    <source>
        <dbReference type="ARBA" id="ARBA00023027"/>
    </source>
</evidence>
<dbReference type="PANTHER" id="PTHR11728:SF1">
    <property type="entry name" value="GLYCEROL-3-PHOSPHATE DEHYDROGENASE [NAD(+)] 2, CHLOROPLASTIC"/>
    <property type="match status" value="1"/>
</dbReference>
<dbReference type="GO" id="GO:0046167">
    <property type="term" value="P:glycerol-3-phosphate biosynthetic process"/>
    <property type="evidence" value="ECO:0007669"/>
    <property type="project" value="UniProtKB-UniRule"/>
</dbReference>
<comment type="pathway">
    <text evidence="10">Membrane lipid metabolism; glycerophospholipid metabolism.</text>
</comment>
<dbReference type="InterPro" id="IPR013328">
    <property type="entry name" value="6PGD_dom2"/>
</dbReference>
<feature type="binding site" evidence="10">
    <location>
        <position position="109"/>
    </location>
    <ligand>
        <name>NADPH</name>
        <dbReference type="ChEBI" id="CHEBI:57783"/>
    </ligand>
</feature>
<dbReference type="HAMAP" id="MF_00394">
    <property type="entry name" value="NAD_Glyc3P_dehydrog"/>
    <property type="match status" value="1"/>
</dbReference>
<keyword evidence="6 10" id="KW-0520">NAD</keyword>
<evidence type="ECO:0000256" key="5">
    <source>
        <dbReference type="ARBA" id="ARBA00023002"/>
    </source>
</evidence>
<organism evidence="18 19">
    <name type="scientific">Rhizobium subbaraonis</name>
    <dbReference type="NCBI Taxonomy" id="908946"/>
    <lineage>
        <taxon>Bacteria</taxon>
        <taxon>Pseudomonadati</taxon>
        <taxon>Pseudomonadota</taxon>
        <taxon>Alphaproteobacteria</taxon>
        <taxon>Hyphomicrobiales</taxon>
        <taxon>Rhizobiaceae</taxon>
        <taxon>Rhizobium/Agrobacterium group</taxon>
        <taxon>Rhizobium</taxon>
    </lineage>
</organism>
<dbReference type="Proteomes" id="UP000219167">
    <property type="component" value="Unassembled WGS sequence"/>
</dbReference>
<dbReference type="FunFam" id="3.40.50.720:FF:000019">
    <property type="entry name" value="Glycerol-3-phosphate dehydrogenase [NAD(P)+]"/>
    <property type="match status" value="1"/>
</dbReference>
<dbReference type="OrthoDB" id="9812273at2"/>
<proteinExistence type="inferred from homology"/>
<keyword evidence="7 10" id="KW-0443">Lipid metabolism</keyword>
<evidence type="ECO:0000256" key="12">
    <source>
        <dbReference type="PIRSR" id="PIRSR000114-2"/>
    </source>
</evidence>
<feature type="binding site" evidence="10">
    <location>
        <position position="245"/>
    </location>
    <ligand>
        <name>sn-glycerol 3-phosphate</name>
        <dbReference type="ChEBI" id="CHEBI:57597"/>
    </ligand>
</feature>